<reference evidence="2 3" key="1">
    <citation type="submission" date="2021-06" db="EMBL/GenBank/DDBJ databases">
        <title>Caerostris extrusa draft genome.</title>
        <authorList>
            <person name="Kono N."/>
            <person name="Arakawa K."/>
        </authorList>
    </citation>
    <scope>NUCLEOTIDE SEQUENCE [LARGE SCALE GENOMIC DNA]</scope>
</reference>
<evidence type="ECO:0000313" key="3">
    <source>
        <dbReference type="Proteomes" id="UP001054945"/>
    </source>
</evidence>
<dbReference type="EMBL" id="BPLR01015117">
    <property type="protein sequence ID" value="GIY73730.1"/>
    <property type="molecule type" value="Genomic_DNA"/>
</dbReference>
<proteinExistence type="predicted"/>
<comment type="caution">
    <text evidence="2">The sequence shown here is derived from an EMBL/GenBank/DDBJ whole genome shotgun (WGS) entry which is preliminary data.</text>
</comment>
<evidence type="ECO:0000313" key="2">
    <source>
        <dbReference type="EMBL" id="GIY73730.1"/>
    </source>
</evidence>
<name>A0AAV4VV47_CAEEX</name>
<dbReference type="AlphaFoldDB" id="A0AAV4VV47"/>
<protein>
    <submittedName>
        <fullName evidence="2">Uncharacterized protein</fullName>
    </submittedName>
</protein>
<evidence type="ECO:0000256" key="1">
    <source>
        <dbReference type="SAM" id="MobiDB-lite"/>
    </source>
</evidence>
<accession>A0AAV4VV47</accession>
<gene>
    <name evidence="2" type="ORF">CEXT_710031</name>
</gene>
<keyword evidence="3" id="KW-1185">Reference proteome</keyword>
<feature type="region of interest" description="Disordered" evidence="1">
    <location>
        <begin position="1"/>
        <end position="43"/>
    </location>
</feature>
<organism evidence="2 3">
    <name type="scientific">Caerostris extrusa</name>
    <name type="common">Bark spider</name>
    <name type="synonym">Caerostris bankana</name>
    <dbReference type="NCBI Taxonomy" id="172846"/>
    <lineage>
        <taxon>Eukaryota</taxon>
        <taxon>Metazoa</taxon>
        <taxon>Ecdysozoa</taxon>
        <taxon>Arthropoda</taxon>
        <taxon>Chelicerata</taxon>
        <taxon>Arachnida</taxon>
        <taxon>Araneae</taxon>
        <taxon>Araneomorphae</taxon>
        <taxon>Entelegynae</taxon>
        <taxon>Araneoidea</taxon>
        <taxon>Araneidae</taxon>
        <taxon>Caerostris</taxon>
    </lineage>
</organism>
<sequence length="113" mass="13145">MDMAKNVQQKSQRKLNSNIFRDRNSGEGDAVQEGDGDLSIDRTNTEGLFDESFRSISNVTHSKDVPESLRFTPPTPMTTPFPRHHKNKLFWEKKGRSDRVEFHFYHRKHSVAI</sequence>
<feature type="compositionally biased region" description="Polar residues" evidence="1">
    <location>
        <begin position="1"/>
        <end position="19"/>
    </location>
</feature>
<dbReference type="Proteomes" id="UP001054945">
    <property type="component" value="Unassembled WGS sequence"/>
</dbReference>